<feature type="region of interest" description="Disordered" evidence="1">
    <location>
        <begin position="24"/>
        <end position="58"/>
    </location>
</feature>
<keyword evidence="3" id="KW-1185">Reference proteome</keyword>
<proteinExistence type="predicted"/>
<sequence>MDTDVKDPNCCKSMPLISVDSLKEEVGADGEEDNESNSLLLPRRKGGMSKRPRKPQLKVQWKDRNGNKLVEVLEFQPSDQACFPYIHLKVMRHLELHFEKLQ</sequence>
<dbReference type="EMBL" id="JABCRI010000008">
    <property type="protein sequence ID" value="KAF8401966.1"/>
    <property type="molecule type" value="Genomic_DNA"/>
</dbReference>
<gene>
    <name evidence="2" type="ORF">HHK36_012917</name>
</gene>
<reference evidence="2 3" key="1">
    <citation type="submission" date="2020-04" db="EMBL/GenBank/DDBJ databases">
        <title>Plant Genome Project.</title>
        <authorList>
            <person name="Zhang R.-G."/>
        </authorList>
    </citation>
    <scope>NUCLEOTIDE SEQUENCE [LARGE SCALE GENOMIC DNA]</scope>
    <source>
        <strain evidence="2">YNK0</strain>
        <tissue evidence="2">Leaf</tissue>
    </source>
</reference>
<evidence type="ECO:0000313" key="3">
    <source>
        <dbReference type="Proteomes" id="UP000655225"/>
    </source>
</evidence>
<comment type="caution">
    <text evidence="2">The sequence shown here is derived from an EMBL/GenBank/DDBJ whole genome shotgun (WGS) entry which is preliminary data.</text>
</comment>
<dbReference type="OrthoDB" id="773814at2759"/>
<evidence type="ECO:0000313" key="2">
    <source>
        <dbReference type="EMBL" id="KAF8401966.1"/>
    </source>
</evidence>
<dbReference type="Proteomes" id="UP000655225">
    <property type="component" value="Unassembled WGS sequence"/>
</dbReference>
<accession>A0A834Z9Z8</accession>
<dbReference type="OMA" id="DEDSCIC"/>
<evidence type="ECO:0000256" key="1">
    <source>
        <dbReference type="SAM" id="MobiDB-lite"/>
    </source>
</evidence>
<organism evidence="2 3">
    <name type="scientific">Tetracentron sinense</name>
    <name type="common">Spur-leaf</name>
    <dbReference type="NCBI Taxonomy" id="13715"/>
    <lineage>
        <taxon>Eukaryota</taxon>
        <taxon>Viridiplantae</taxon>
        <taxon>Streptophyta</taxon>
        <taxon>Embryophyta</taxon>
        <taxon>Tracheophyta</taxon>
        <taxon>Spermatophyta</taxon>
        <taxon>Magnoliopsida</taxon>
        <taxon>Trochodendrales</taxon>
        <taxon>Trochodendraceae</taxon>
        <taxon>Tetracentron</taxon>
    </lineage>
</organism>
<dbReference type="AlphaFoldDB" id="A0A834Z9Z8"/>
<protein>
    <submittedName>
        <fullName evidence="2">Uncharacterized protein</fullName>
    </submittedName>
</protein>
<feature type="compositionally biased region" description="Basic residues" evidence="1">
    <location>
        <begin position="42"/>
        <end position="56"/>
    </location>
</feature>
<name>A0A834Z9Z8_TETSI</name>